<name>A0A3M2LPG6_9ACTN</name>
<sequence>MTDTSTRAAVAAGLAAGYVLGRTKKAKLALVIASYALGRKANLNPKDLVGEGMHRLGGSEHFGKLGERVREELFSSGRSVVSAALHRGYDTVADALAERSKALLDGRLTDVVTGDGSAEQEAPEQKKKEEAEPDEAPEPDEEPEPEPAKESDRKRRGTRARSAASDDDDDAPEPDAGADSGRSGGGGRAKESRAKESRAPGRRRPGEPLAPR</sequence>
<evidence type="ECO:0000256" key="1">
    <source>
        <dbReference type="SAM" id="MobiDB-lite"/>
    </source>
</evidence>
<evidence type="ECO:0008006" key="4">
    <source>
        <dbReference type="Google" id="ProtNLM"/>
    </source>
</evidence>
<evidence type="ECO:0000313" key="2">
    <source>
        <dbReference type="EMBL" id="RMI39339.1"/>
    </source>
</evidence>
<dbReference type="RefSeq" id="WP_122184408.1">
    <property type="nucleotide sequence ID" value="NZ_RFFJ01000075.1"/>
</dbReference>
<protein>
    <recommendedName>
        <fullName evidence="4">Histone protein</fullName>
    </recommendedName>
</protein>
<evidence type="ECO:0000313" key="3">
    <source>
        <dbReference type="Proteomes" id="UP000278673"/>
    </source>
</evidence>
<organism evidence="2 3">
    <name type="scientific">Streptomyces triticirhizae</name>
    <dbReference type="NCBI Taxonomy" id="2483353"/>
    <lineage>
        <taxon>Bacteria</taxon>
        <taxon>Bacillati</taxon>
        <taxon>Actinomycetota</taxon>
        <taxon>Actinomycetes</taxon>
        <taxon>Kitasatosporales</taxon>
        <taxon>Streptomycetaceae</taxon>
        <taxon>Streptomyces</taxon>
    </lineage>
</organism>
<keyword evidence="3" id="KW-1185">Reference proteome</keyword>
<feature type="region of interest" description="Disordered" evidence="1">
    <location>
        <begin position="113"/>
        <end position="212"/>
    </location>
</feature>
<proteinExistence type="predicted"/>
<accession>A0A3M2LPG6</accession>
<dbReference type="AlphaFoldDB" id="A0A3M2LPG6"/>
<feature type="compositionally biased region" description="Basic and acidic residues" evidence="1">
    <location>
        <begin position="188"/>
        <end position="199"/>
    </location>
</feature>
<feature type="compositionally biased region" description="Acidic residues" evidence="1">
    <location>
        <begin position="131"/>
        <end position="145"/>
    </location>
</feature>
<reference evidence="2 3" key="1">
    <citation type="submission" date="2018-10" db="EMBL/GenBank/DDBJ databases">
        <title>Isolation, diversity and antifungal activity of actinobacteria from wheat.</title>
        <authorList>
            <person name="Han C."/>
        </authorList>
    </citation>
    <scope>NUCLEOTIDE SEQUENCE [LARGE SCALE GENOMIC DNA]</scope>
    <source>
        <strain evidence="2 3">NEAU-YY642</strain>
    </source>
</reference>
<dbReference type="EMBL" id="RFFJ01000075">
    <property type="protein sequence ID" value="RMI39339.1"/>
    <property type="molecule type" value="Genomic_DNA"/>
</dbReference>
<dbReference type="Proteomes" id="UP000278673">
    <property type="component" value="Unassembled WGS sequence"/>
</dbReference>
<comment type="caution">
    <text evidence="2">The sequence shown here is derived from an EMBL/GenBank/DDBJ whole genome shotgun (WGS) entry which is preliminary data.</text>
</comment>
<gene>
    <name evidence="2" type="ORF">EBN88_15155</name>
</gene>
<feature type="non-terminal residue" evidence="2">
    <location>
        <position position="212"/>
    </location>
</feature>